<name>A0A562SSR1_CHIJA</name>
<proteinExistence type="predicted"/>
<keyword evidence="2" id="KW-1185">Reference proteome</keyword>
<protein>
    <submittedName>
        <fullName evidence="1">Uncharacterized protein</fullName>
    </submittedName>
</protein>
<dbReference type="OrthoDB" id="69432at2"/>
<dbReference type="EMBL" id="VLLG01000005">
    <property type="protein sequence ID" value="TWI84054.1"/>
    <property type="molecule type" value="Genomic_DNA"/>
</dbReference>
<dbReference type="Proteomes" id="UP000316778">
    <property type="component" value="Unassembled WGS sequence"/>
</dbReference>
<accession>A0A562SSR1</accession>
<sequence>MKQSPVLPVVPVILLLGMLLLAGALQAQQAKTAGRTEVFVLATLYKRHATTPVYNLDTLQRIIRSINPDVLVLDVSPKELEAQEVHASKIEYPAAIFPFINSSKRPAYAAEPAEPMFTEIVNEVIAAWKDFRAAQPGAADMLDRYNTALYGLLRSAWHAPADVNSAVTDEVLAGKRALEDRLVGPVEADGQRRWIANIVQVTLQAAGEHPGKRVLVLMGVENCHSVKAALAQHPEVVLADMEAWLRSH</sequence>
<reference evidence="1 2" key="1">
    <citation type="journal article" date="2013" name="Stand. Genomic Sci.">
        <title>Genomic Encyclopedia of Type Strains, Phase I: The one thousand microbial genomes (KMG-I) project.</title>
        <authorList>
            <person name="Kyrpides N.C."/>
            <person name="Woyke T."/>
            <person name="Eisen J.A."/>
            <person name="Garrity G."/>
            <person name="Lilburn T.G."/>
            <person name="Beck B.J."/>
            <person name="Whitman W.B."/>
            <person name="Hugenholtz P."/>
            <person name="Klenk H.P."/>
        </authorList>
    </citation>
    <scope>NUCLEOTIDE SEQUENCE [LARGE SCALE GENOMIC DNA]</scope>
    <source>
        <strain evidence="1 2">DSM 13484</strain>
    </source>
</reference>
<evidence type="ECO:0000313" key="1">
    <source>
        <dbReference type="EMBL" id="TWI84054.1"/>
    </source>
</evidence>
<dbReference type="RefSeq" id="WP_145717582.1">
    <property type="nucleotide sequence ID" value="NZ_BAAAFY010000002.1"/>
</dbReference>
<organism evidence="1 2">
    <name type="scientific">Chitinophaga japonensis</name>
    <name type="common">Flexibacter japonensis</name>
    <dbReference type="NCBI Taxonomy" id="104662"/>
    <lineage>
        <taxon>Bacteria</taxon>
        <taxon>Pseudomonadati</taxon>
        <taxon>Bacteroidota</taxon>
        <taxon>Chitinophagia</taxon>
        <taxon>Chitinophagales</taxon>
        <taxon>Chitinophagaceae</taxon>
        <taxon>Chitinophaga</taxon>
    </lineage>
</organism>
<evidence type="ECO:0000313" key="2">
    <source>
        <dbReference type="Proteomes" id="UP000316778"/>
    </source>
</evidence>
<comment type="caution">
    <text evidence="1">The sequence shown here is derived from an EMBL/GenBank/DDBJ whole genome shotgun (WGS) entry which is preliminary data.</text>
</comment>
<gene>
    <name evidence="1" type="ORF">LX66_4416</name>
</gene>
<dbReference type="AlphaFoldDB" id="A0A562SSR1"/>